<evidence type="ECO:0000256" key="7">
    <source>
        <dbReference type="PROSITE-ProRule" id="PRU00042"/>
    </source>
</evidence>
<evidence type="ECO:0000256" key="9">
    <source>
        <dbReference type="SAM" id="MobiDB-lite"/>
    </source>
</evidence>
<dbReference type="InterPro" id="IPR050331">
    <property type="entry name" value="Zinc_finger"/>
</dbReference>
<dbReference type="FunFam" id="3.30.160.60:FF:001498">
    <property type="entry name" value="Zinc finger protein 404"/>
    <property type="match status" value="2"/>
</dbReference>
<dbReference type="GeneID" id="106600498"/>
<dbReference type="PROSITE" id="PS50157">
    <property type="entry name" value="ZINC_FINGER_C2H2_2"/>
    <property type="match status" value="4"/>
</dbReference>
<reference evidence="12" key="1">
    <citation type="submission" date="2025-08" db="UniProtKB">
        <authorList>
            <consortium name="RefSeq"/>
        </authorList>
    </citation>
    <scope>IDENTIFICATION</scope>
</reference>
<dbReference type="InterPro" id="IPR036236">
    <property type="entry name" value="Znf_C2H2_sf"/>
</dbReference>
<feature type="region of interest" description="Disordered" evidence="9">
    <location>
        <begin position="346"/>
        <end position="393"/>
    </location>
</feature>
<dbReference type="FunFam" id="3.30.160.60:FF:000557">
    <property type="entry name" value="zinc finger and SCAN domain-containing protein 29"/>
    <property type="match status" value="1"/>
</dbReference>
<dbReference type="GO" id="GO:0045596">
    <property type="term" value="P:negative regulation of cell differentiation"/>
    <property type="evidence" value="ECO:0007669"/>
    <property type="project" value="UniProtKB-ARBA"/>
</dbReference>
<feature type="domain" description="C2H2-type" evidence="10">
    <location>
        <begin position="316"/>
        <end position="343"/>
    </location>
</feature>
<dbReference type="RefSeq" id="XP_014047371.1">
    <property type="nucleotide sequence ID" value="XM_014191896.2"/>
</dbReference>
<dbReference type="GO" id="GO:0010468">
    <property type="term" value="P:regulation of gene expression"/>
    <property type="evidence" value="ECO:0007669"/>
    <property type="project" value="TreeGrafter"/>
</dbReference>
<evidence type="ECO:0000256" key="8">
    <source>
        <dbReference type="SAM" id="Coils"/>
    </source>
</evidence>
<sequence length="651" mass="73251">MLSSVSLRAQIASIIEVLSKAAVAEISKVVDDGIVVLRVEMCQRENEINVLKNNLQQLDSELRRARARGIQARRRIHHGRSVAAENLGREGPGRSGTACVGRTSLEKLQSGEDGNERDEEDIRRAVEIQVKTEPGVELEQREQSTGRKDKGCLDAELSMYDRDSQQWMSSSQADNDMEMSNSEYLNSSGQNSQCLPDHSPVPPGNSDKAEASCSSVSFPGKPYFDVRGDMISQLRQSQHYRQSDILKRTSDGTVQSNPDPRSVLGFGSNYNTARRARTKRFCQVKKHFICTLCGKSFERYGHLERHLRIHTGEKPYSCDLCGRCFNQKSSLKGHLKTHRDGVEMLTEQPLLDKKPDVHPKPSENPEEQRAQASLAEEQPSSGDSEDEEGGRGQGLVVKAEQEKEFKAQTINLSGHQHQQSTERPGYQDDPEYVMDERESQMGRSFTAERHNDNESGSVHPGCSFDGTKQQNSHPDSPSVKYNHRLFDGMHHHGFYSSASREVELEHLSFQDEKNKLEMIEQEQYAGMALNVRNREDGNGTMLPRFQGRVPLPVEKETAMREYITEPNSQEGILFALGIDGFDSTEGSSATTDNTRNRCFICSICGKSFDRHSHFERHQRTHTGEKPYCCEICGKSFTQKSSLKAHQRLHTG</sequence>
<feature type="region of interest" description="Disordered" evidence="9">
    <location>
        <begin position="237"/>
        <end position="266"/>
    </location>
</feature>
<evidence type="ECO:0000256" key="2">
    <source>
        <dbReference type="ARBA" id="ARBA00022723"/>
    </source>
</evidence>
<feature type="region of interest" description="Disordered" evidence="9">
    <location>
        <begin position="409"/>
        <end position="483"/>
    </location>
</feature>
<dbReference type="AlphaFoldDB" id="A0A1S3R5G0"/>
<feature type="compositionally biased region" description="Basic and acidic residues" evidence="9">
    <location>
        <begin position="350"/>
        <end position="369"/>
    </location>
</feature>
<dbReference type="Pfam" id="PF00096">
    <property type="entry name" value="zf-C2H2"/>
    <property type="match status" value="4"/>
</dbReference>
<feature type="coiled-coil region" evidence="8">
    <location>
        <begin position="48"/>
        <end position="75"/>
    </location>
</feature>
<dbReference type="Gene3D" id="3.30.160.60">
    <property type="entry name" value="Classic Zinc Finger"/>
    <property type="match status" value="4"/>
</dbReference>
<accession>A0A1S3R5G0</accession>
<feature type="compositionally biased region" description="Basic and acidic residues" evidence="9">
    <location>
        <begin position="241"/>
        <end position="250"/>
    </location>
</feature>
<feature type="region of interest" description="Disordered" evidence="9">
    <location>
        <begin position="180"/>
        <end position="213"/>
    </location>
</feature>
<protein>
    <submittedName>
        <fullName evidence="12">Oocyte zinc finger protein XlCOF28 isoform X4</fullName>
    </submittedName>
</protein>
<dbReference type="GO" id="GO:0008270">
    <property type="term" value="F:zinc ion binding"/>
    <property type="evidence" value="ECO:0007669"/>
    <property type="project" value="UniProtKB-KW"/>
</dbReference>
<dbReference type="Proteomes" id="UP001652741">
    <property type="component" value="Chromosome ssa03"/>
</dbReference>
<feature type="compositionally biased region" description="Polar residues" evidence="9">
    <location>
        <begin position="180"/>
        <end position="194"/>
    </location>
</feature>
<evidence type="ECO:0000256" key="5">
    <source>
        <dbReference type="ARBA" id="ARBA00022833"/>
    </source>
</evidence>
<evidence type="ECO:0000256" key="1">
    <source>
        <dbReference type="ARBA" id="ARBA00004123"/>
    </source>
</evidence>
<feature type="compositionally biased region" description="Basic and acidic residues" evidence="9">
    <location>
        <begin position="138"/>
        <end position="153"/>
    </location>
</feature>
<dbReference type="PANTHER" id="PTHR16515">
    <property type="entry name" value="PR DOMAIN ZINC FINGER PROTEIN"/>
    <property type="match status" value="1"/>
</dbReference>
<feature type="compositionally biased region" description="Polar residues" evidence="9">
    <location>
        <begin position="409"/>
        <end position="422"/>
    </location>
</feature>
<dbReference type="PROSITE" id="PS00028">
    <property type="entry name" value="ZINC_FINGER_C2H2_1"/>
    <property type="match status" value="4"/>
</dbReference>
<proteinExistence type="predicted"/>
<evidence type="ECO:0000259" key="10">
    <source>
        <dbReference type="PROSITE" id="PS50157"/>
    </source>
</evidence>
<evidence type="ECO:0000313" key="11">
    <source>
        <dbReference type="Proteomes" id="UP001652741"/>
    </source>
</evidence>
<keyword evidence="11" id="KW-1185">Reference proteome</keyword>
<dbReference type="SUPFAM" id="SSF57667">
    <property type="entry name" value="beta-beta-alpha zinc fingers"/>
    <property type="match status" value="2"/>
</dbReference>
<dbReference type="SMART" id="SM00355">
    <property type="entry name" value="ZnF_C2H2"/>
    <property type="match status" value="4"/>
</dbReference>
<evidence type="ECO:0000256" key="6">
    <source>
        <dbReference type="ARBA" id="ARBA00023242"/>
    </source>
</evidence>
<dbReference type="PANTHER" id="PTHR16515:SF66">
    <property type="entry name" value="C2H2-TYPE DOMAIN-CONTAINING PROTEIN"/>
    <property type="match status" value="1"/>
</dbReference>
<keyword evidence="6" id="KW-0539">Nucleus</keyword>
<dbReference type="InterPro" id="IPR013087">
    <property type="entry name" value="Znf_C2H2_type"/>
</dbReference>
<evidence type="ECO:0000256" key="3">
    <source>
        <dbReference type="ARBA" id="ARBA00022737"/>
    </source>
</evidence>
<feature type="compositionally biased region" description="Polar residues" evidence="9">
    <location>
        <begin position="466"/>
        <end position="475"/>
    </location>
</feature>
<feature type="domain" description="C2H2-type" evidence="10">
    <location>
        <begin position="627"/>
        <end position="651"/>
    </location>
</feature>
<comment type="subcellular location">
    <subcellularLocation>
        <location evidence="1">Nucleus</location>
    </subcellularLocation>
</comment>
<dbReference type="FunFam" id="3.30.160.60:FF:000912">
    <property type="entry name" value="Zinc finger protein 660"/>
    <property type="match status" value="1"/>
</dbReference>
<keyword evidence="5" id="KW-0862">Zinc</keyword>
<evidence type="ECO:0000313" key="12">
    <source>
        <dbReference type="RefSeq" id="XP_014047371.1"/>
    </source>
</evidence>
<keyword evidence="4 7" id="KW-0863">Zinc-finger</keyword>
<evidence type="ECO:0000256" key="4">
    <source>
        <dbReference type="ARBA" id="ARBA00022771"/>
    </source>
</evidence>
<feature type="domain" description="C2H2-type" evidence="10">
    <location>
        <begin position="599"/>
        <end position="626"/>
    </location>
</feature>
<organism evidence="11 12">
    <name type="scientific">Salmo salar</name>
    <name type="common">Atlantic salmon</name>
    <dbReference type="NCBI Taxonomy" id="8030"/>
    <lineage>
        <taxon>Eukaryota</taxon>
        <taxon>Metazoa</taxon>
        <taxon>Chordata</taxon>
        <taxon>Craniata</taxon>
        <taxon>Vertebrata</taxon>
        <taxon>Euteleostomi</taxon>
        <taxon>Actinopterygii</taxon>
        <taxon>Neopterygii</taxon>
        <taxon>Teleostei</taxon>
        <taxon>Protacanthopterygii</taxon>
        <taxon>Salmoniformes</taxon>
        <taxon>Salmonidae</taxon>
        <taxon>Salmoninae</taxon>
        <taxon>Salmo</taxon>
    </lineage>
</organism>
<feature type="domain" description="C2H2-type" evidence="10">
    <location>
        <begin position="288"/>
        <end position="315"/>
    </location>
</feature>
<name>A0A1S3R5G0_SALSA</name>
<gene>
    <name evidence="12" type="primary">LOC106600498</name>
</gene>
<keyword evidence="2" id="KW-0479">Metal-binding</keyword>
<dbReference type="GO" id="GO:0005634">
    <property type="term" value="C:nucleus"/>
    <property type="evidence" value="ECO:0007669"/>
    <property type="project" value="UniProtKB-SubCell"/>
</dbReference>
<keyword evidence="8" id="KW-0175">Coiled coil</keyword>
<keyword evidence="3" id="KW-0677">Repeat</keyword>
<feature type="region of interest" description="Disordered" evidence="9">
    <location>
        <begin position="85"/>
        <end position="153"/>
    </location>
</feature>
<feature type="compositionally biased region" description="Basic and acidic residues" evidence="9">
    <location>
        <begin position="434"/>
        <end position="453"/>
    </location>
</feature>